<dbReference type="Proteomes" id="UP000006316">
    <property type="component" value="Unassembled WGS sequence"/>
</dbReference>
<evidence type="ECO:0000313" key="2">
    <source>
        <dbReference type="Proteomes" id="UP000006316"/>
    </source>
</evidence>
<evidence type="ECO:0000313" key="1">
    <source>
        <dbReference type="EMBL" id="EKN69642.1"/>
    </source>
</evidence>
<accession>K6DAU1</accession>
<protein>
    <submittedName>
        <fullName evidence="1">Uncharacterized protein</fullName>
    </submittedName>
</protein>
<organism evidence="1 2">
    <name type="scientific">Neobacillus bataviensis LMG 21833</name>
    <dbReference type="NCBI Taxonomy" id="1117379"/>
    <lineage>
        <taxon>Bacteria</taxon>
        <taxon>Bacillati</taxon>
        <taxon>Bacillota</taxon>
        <taxon>Bacilli</taxon>
        <taxon>Bacillales</taxon>
        <taxon>Bacillaceae</taxon>
        <taxon>Neobacillus</taxon>
    </lineage>
</organism>
<dbReference type="PATRIC" id="fig|1117379.3.peg.1974"/>
<name>K6DAU1_9BACI</name>
<proteinExistence type="predicted"/>
<reference evidence="1 2" key="1">
    <citation type="journal article" date="2012" name="Front. Microbiol.">
        <title>Redundancy and modularity in membrane-associated dissimilatory nitrate reduction in Bacillus.</title>
        <authorList>
            <person name="Heylen K."/>
            <person name="Keltjens J."/>
        </authorList>
    </citation>
    <scope>NUCLEOTIDE SEQUENCE [LARGE SCALE GENOMIC DNA]</scope>
    <source>
        <strain evidence="2">LMG 21833T</strain>
    </source>
</reference>
<dbReference type="EMBL" id="AJLS01000055">
    <property type="protein sequence ID" value="EKN69642.1"/>
    <property type="molecule type" value="Genomic_DNA"/>
</dbReference>
<keyword evidence="2" id="KW-1185">Reference proteome</keyword>
<sequence>MGGQVNKNPSSHSLEGAHEGTLNKRSLLQHFLNVCRTSIFSHPDYTVGFGITPNPAYKRLAGSGALLQYRRSGISPCPEDRSILNYNFIILKKFPFVK</sequence>
<dbReference type="AlphaFoldDB" id="K6DAU1"/>
<comment type="caution">
    <text evidence="1">The sequence shown here is derived from an EMBL/GenBank/DDBJ whole genome shotgun (WGS) entry which is preliminary data.</text>
</comment>
<gene>
    <name evidence="1" type="ORF">BABA_09456</name>
</gene>